<dbReference type="EMBL" id="VBOT01000125">
    <property type="protein sequence ID" value="TMQ49261.1"/>
    <property type="molecule type" value="Genomic_DNA"/>
</dbReference>
<organism evidence="1 2">
    <name type="scientific">Eiseniibacteriota bacterium</name>
    <dbReference type="NCBI Taxonomy" id="2212470"/>
    <lineage>
        <taxon>Bacteria</taxon>
        <taxon>Candidatus Eiseniibacteriota</taxon>
    </lineage>
</organism>
<evidence type="ECO:0000313" key="1">
    <source>
        <dbReference type="EMBL" id="TMQ49261.1"/>
    </source>
</evidence>
<evidence type="ECO:0000313" key="2">
    <source>
        <dbReference type="Proteomes" id="UP000320184"/>
    </source>
</evidence>
<name>A0A538SD06_UNCEI</name>
<accession>A0A538SD06</accession>
<comment type="caution">
    <text evidence="1">The sequence shown here is derived from an EMBL/GenBank/DDBJ whole genome shotgun (WGS) entry which is preliminary data.</text>
</comment>
<proteinExistence type="predicted"/>
<reference evidence="1 2" key="1">
    <citation type="journal article" date="2019" name="Nat. Microbiol.">
        <title>Mediterranean grassland soil C-N compound turnover is dependent on rainfall and depth, and is mediated by genomically divergent microorganisms.</title>
        <authorList>
            <person name="Diamond S."/>
            <person name="Andeer P.F."/>
            <person name="Li Z."/>
            <person name="Crits-Christoph A."/>
            <person name="Burstein D."/>
            <person name="Anantharaman K."/>
            <person name="Lane K.R."/>
            <person name="Thomas B.C."/>
            <person name="Pan C."/>
            <person name="Northen T.R."/>
            <person name="Banfield J.F."/>
        </authorList>
    </citation>
    <scope>NUCLEOTIDE SEQUENCE [LARGE SCALE GENOMIC DNA]</scope>
    <source>
        <strain evidence="1">WS_3</strain>
    </source>
</reference>
<sequence length="144" mass="14900">MSISLVPSPSLCVGATNPWGTEAVGGVSYLPKGQNPSPGIGFFAVATVPTQTSFTLNPGNYFAFELNFFSDNAAQSGGACAGCGIGAVLWWKSAVLATLRADAPQYLIAGPGLVGDCLQWGSGVPCGVVPTRNRTWGQLKSLYR</sequence>
<dbReference type="Proteomes" id="UP000320184">
    <property type="component" value="Unassembled WGS sequence"/>
</dbReference>
<dbReference type="AlphaFoldDB" id="A0A538SD06"/>
<protein>
    <submittedName>
        <fullName evidence="1">Uncharacterized protein</fullName>
    </submittedName>
</protein>
<gene>
    <name evidence="1" type="ORF">E6K73_10240</name>
</gene>